<keyword evidence="3" id="KW-1185">Reference proteome</keyword>
<organism evidence="2 3">
    <name type="scientific">Sphingomonas oleivorans</name>
    <dbReference type="NCBI Taxonomy" id="1735121"/>
    <lineage>
        <taxon>Bacteria</taxon>
        <taxon>Pseudomonadati</taxon>
        <taxon>Pseudomonadota</taxon>
        <taxon>Alphaproteobacteria</taxon>
        <taxon>Sphingomonadales</taxon>
        <taxon>Sphingomonadaceae</taxon>
        <taxon>Sphingomonas</taxon>
    </lineage>
</organism>
<dbReference type="RefSeq" id="WP_107966727.1">
    <property type="nucleotide sequence ID" value="NZ_NWBU01000004.1"/>
</dbReference>
<gene>
    <name evidence="2" type="ORF">CLG96_05260</name>
</gene>
<dbReference type="InterPro" id="IPR007076">
    <property type="entry name" value="TfoX_N"/>
</dbReference>
<dbReference type="EMBL" id="NWBU01000004">
    <property type="protein sequence ID" value="PTQ13495.1"/>
    <property type="molecule type" value="Genomic_DNA"/>
</dbReference>
<dbReference type="SUPFAM" id="SSF159894">
    <property type="entry name" value="YgaC/TfoX-N like"/>
    <property type="match status" value="1"/>
</dbReference>
<dbReference type="Proteomes" id="UP000244162">
    <property type="component" value="Unassembled WGS sequence"/>
</dbReference>
<evidence type="ECO:0000313" key="3">
    <source>
        <dbReference type="Proteomes" id="UP000244162"/>
    </source>
</evidence>
<dbReference type="Gene3D" id="3.30.1460.30">
    <property type="entry name" value="YgaC/TfoX-N like chaperone"/>
    <property type="match status" value="1"/>
</dbReference>
<dbReference type="OrthoDB" id="1524907at2"/>
<feature type="domain" description="TfoX N-terminal" evidence="1">
    <location>
        <begin position="13"/>
        <end position="105"/>
    </location>
</feature>
<proteinExistence type="predicted"/>
<dbReference type="AlphaFoldDB" id="A0A2T5G2X8"/>
<reference evidence="2 3" key="1">
    <citation type="submission" date="2017-09" db="EMBL/GenBank/DDBJ databases">
        <title>Sphingomonas panjinensis sp.nov., isolated from oil-contaminated soil.</title>
        <authorList>
            <person name="Wang L."/>
            <person name="Chen L."/>
        </authorList>
    </citation>
    <scope>NUCLEOTIDE SEQUENCE [LARGE SCALE GENOMIC DNA]</scope>
    <source>
        <strain evidence="2 3">FW-11</strain>
    </source>
</reference>
<dbReference type="Pfam" id="PF04993">
    <property type="entry name" value="TfoX_N"/>
    <property type="match status" value="1"/>
</dbReference>
<name>A0A2T5G2X8_9SPHN</name>
<accession>A0A2T5G2X8</accession>
<evidence type="ECO:0000259" key="1">
    <source>
        <dbReference type="Pfam" id="PF04993"/>
    </source>
</evidence>
<sequence length="125" mass="13484">MRIDPGLLDWLNEALAPFGPVTARAMMGGSTLYCDGTLFAIADGDALWFKADGESDPVWDAAGCERTSFTGKDGRTVSMNYRQAPSDVYDDTDALQHWAALAIEASRRAAVRRPRGRAARAASSD</sequence>
<protein>
    <submittedName>
        <fullName evidence="2">Competence protein TfoX</fullName>
    </submittedName>
</protein>
<evidence type="ECO:0000313" key="2">
    <source>
        <dbReference type="EMBL" id="PTQ13495.1"/>
    </source>
</evidence>
<comment type="caution">
    <text evidence="2">The sequence shown here is derived from an EMBL/GenBank/DDBJ whole genome shotgun (WGS) entry which is preliminary data.</text>
</comment>